<keyword evidence="9 14" id="KW-0472">Membrane</keyword>
<comment type="subcellular location">
    <subcellularLocation>
        <location evidence="1 14">Cell membrane</location>
        <topology evidence="1 14">Multi-pass membrane protein</topology>
    </subcellularLocation>
</comment>
<evidence type="ECO:0000256" key="3">
    <source>
        <dbReference type="ARBA" id="ARBA00012292"/>
    </source>
</evidence>
<dbReference type="GO" id="GO:0048034">
    <property type="term" value="P:heme O biosynthetic process"/>
    <property type="evidence" value="ECO:0007669"/>
    <property type="project" value="UniProtKB-UniRule"/>
</dbReference>
<evidence type="ECO:0000313" key="15">
    <source>
        <dbReference type="EMBL" id="QEG02057.1"/>
    </source>
</evidence>
<evidence type="ECO:0000256" key="7">
    <source>
        <dbReference type="ARBA" id="ARBA00022989"/>
    </source>
</evidence>
<evidence type="ECO:0000256" key="14">
    <source>
        <dbReference type="HAMAP-Rule" id="MF_00154"/>
    </source>
</evidence>
<dbReference type="InterPro" id="IPR006369">
    <property type="entry name" value="Protohaem_IX_farnesylTrfase"/>
</dbReference>
<evidence type="ECO:0000256" key="8">
    <source>
        <dbReference type="ARBA" id="ARBA00023133"/>
    </source>
</evidence>
<dbReference type="CDD" id="cd13957">
    <property type="entry name" value="PT_UbiA_Cox10"/>
    <property type="match status" value="1"/>
</dbReference>
<dbReference type="Pfam" id="PF01040">
    <property type="entry name" value="UbiA"/>
    <property type="match status" value="1"/>
</dbReference>
<keyword evidence="6 14" id="KW-0812">Transmembrane</keyword>
<feature type="transmembrane region" description="Helical" evidence="14">
    <location>
        <begin position="79"/>
        <end position="99"/>
    </location>
</feature>
<dbReference type="GO" id="GO:0005886">
    <property type="term" value="C:plasma membrane"/>
    <property type="evidence" value="ECO:0007669"/>
    <property type="project" value="UniProtKB-SubCell"/>
</dbReference>
<comment type="catalytic activity">
    <reaction evidence="13 14">
        <text>heme b + (2E,6E)-farnesyl diphosphate + H2O = Fe(II)-heme o + diphosphate</text>
        <dbReference type="Rhea" id="RHEA:28070"/>
        <dbReference type="ChEBI" id="CHEBI:15377"/>
        <dbReference type="ChEBI" id="CHEBI:33019"/>
        <dbReference type="ChEBI" id="CHEBI:60344"/>
        <dbReference type="ChEBI" id="CHEBI:60530"/>
        <dbReference type="ChEBI" id="CHEBI:175763"/>
        <dbReference type="EC" id="2.5.1.141"/>
    </reaction>
</comment>
<evidence type="ECO:0000256" key="4">
    <source>
        <dbReference type="ARBA" id="ARBA00022475"/>
    </source>
</evidence>
<feature type="transmembrane region" description="Helical" evidence="14">
    <location>
        <begin position="332"/>
        <end position="352"/>
    </location>
</feature>
<dbReference type="RefSeq" id="WP_147871050.1">
    <property type="nucleotide sequence ID" value="NZ_CP036264.1"/>
</dbReference>
<evidence type="ECO:0000256" key="12">
    <source>
        <dbReference type="ARBA" id="ARBA00042475"/>
    </source>
</evidence>
<name>A0A5B9MPX5_9BACT</name>
<dbReference type="Proteomes" id="UP000321353">
    <property type="component" value="Chromosome"/>
</dbReference>
<evidence type="ECO:0000256" key="2">
    <source>
        <dbReference type="ARBA" id="ARBA00004919"/>
    </source>
</evidence>
<comment type="similarity">
    <text evidence="14">Belongs to the UbiA prenyltransferase family. Protoheme IX farnesyltransferase subfamily.</text>
</comment>
<keyword evidence="5 14" id="KW-0808">Transferase</keyword>
<evidence type="ECO:0000256" key="6">
    <source>
        <dbReference type="ARBA" id="ARBA00022692"/>
    </source>
</evidence>
<feature type="transmembrane region" description="Helical" evidence="14">
    <location>
        <begin position="172"/>
        <end position="190"/>
    </location>
</feature>
<protein>
    <recommendedName>
        <fullName evidence="11 14">Protoheme IX farnesyltransferase</fullName>
        <ecNumber evidence="3 14">2.5.1.141</ecNumber>
    </recommendedName>
    <alternativeName>
        <fullName evidence="12 14">Heme B farnesyltransferase</fullName>
    </alternativeName>
    <alternativeName>
        <fullName evidence="10 14">Heme O synthase</fullName>
    </alternativeName>
</protein>
<dbReference type="PANTHER" id="PTHR43448:SF7">
    <property type="entry name" value="4-HYDROXYBENZOATE SOLANESYLTRANSFERASE"/>
    <property type="match status" value="1"/>
</dbReference>
<dbReference type="PANTHER" id="PTHR43448">
    <property type="entry name" value="PROTOHEME IX FARNESYLTRANSFERASE, MITOCHONDRIAL"/>
    <property type="match status" value="1"/>
</dbReference>
<feature type="transmembrane region" description="Helical" evidence="14">
    <location>
        <begin position="146"/>
        <end position="166"/>
    </location>
</feature>
<dbReference type="GO" id="GO:0008495">
    <property type="term" value="F:protoheme IX farnesyltransferase activity"/>
    <property type="evidence" value="ECO:0007669"/>
    <property type="project" value="UniProtKB-UniRule"/>
</dbReference>
<evidence type="ECO:0000256" key="10">
    <source>
        <dbReference type="ARBA" id="ARBA00030253"/>
    </source>
</evidence>
<keyword evidence="7 14" id="KW-1133">Transmembrane helix</keyword>
<dbReference type="AlphaFoldDB" id="A0A5B9MPX5"/>
<dbReference type="InterPro" id="IPR044878">
    <property type="entry name" value="UbiA_sf"/>
</dbReference>
<feature type="transmembrane region" description="Helical" evidence="14">
    <location>
        <begin position="202"/>
        <end position="222"/>
    </location>
</feature>
<organism evidence="15 16">
    <name type="scientific">Stieleria maiorica</name>
    <dbReference type="NCBI Taxonomy" id="2795974"/>
    <lineage>
        <taxon>Bacteria</taxon>
        <taxon>Pseudomonadati</taxon>
        <taxon>Planctomycetota</taxon>
        <taxon>Planctomycetia</taxon>
        <taxon>Pirellulales</taxon>
        <taxon>Pirellulaceae</taxon>
        <taxon>Stieleria</taxon>
    </lineage>
</organism>
<feature type="transmembrane region" description="Helical" evidence="14">
    <location>
        <begin position="105"/>
        <end position="125"/>
    </location>
</feature>
<feature type="transmembrane region" description="Helical" evidence="14">
    <location>
        <begin position="269"/>
        <end position="294"/>
    </location>
</feature>
<keyword evidence="8 14" id="KW-0350">Heme biosynthesis</keyword>
<feature type="transmembrane region" description="Helical" evidence="14">
    <location>
        <begin position="300"/>
        <end position="320"/>
    </location>
</feature>
<evidence type="ECO:0000313" key="16">
    <source>
        <dbReference type="Proteomes" id="UP000321353"/>
    </source>
</evidence>
<dbReference type="Gene3D" id="1.10.357.140">
    <property type="entry name" value="UbiA prenyltransferase"/>
    <property type="match status" value="1"/>
</dbReference>
<dbReference type="EMBL" id="CP036264">
    <property type="protein sequence ID" value="QEG02057.1"/>
    <property type="molecule type" value="Genomic_DNA"/>
</dbReference>
<gene>
    <name evidence="15" type="primary">cyoE</name>
    <name evidence="14" type="synonym">ctaB</name>
    <name evidence="15" type="ORF">Mal15_61400</name>
</gene>
<feature type="transmembrane region" description="Helical" evidence="14">
    <location>
        <begin position="228"/>
        <end position="249"/>
    </location>
</feature>
<dbReference type="HAMAP" id="MF_00154">
    <property type="entry name" value="CyoE_CtaB"/>
    <property type="match status" value="1"/>
</dbReference>
<evidence type="ECO:0000256" key="5">
    <source>
        <dbReference type="ARBA" id="ARBA00022679"/>
    </source>
</evidence>
<evidence type="ECO:0000256" key="1">
    <source>
        <dbReference type="ARBA" id="ARBA00004651"/>
    </source>
</evidence>
<comment type="pathway">
    <text evidence="2 14">Porphyrin-containing compound metabolism; heme O biosynthesis; heme O from protoheme: step 1/1.</text>
</comment>
<comment type="miscellaneous">
    <text evidence="14">Carbon 2 of the heme B porphyrin ring is defined according to the Fischer nomenclature.</text>
</comment>
<dbReference type="InterPro" id="IPR000537">
    <property type="entry name" value="UbiA_prenyltransferase"/>
</dbReference>
<accession>A0A5B9MPX5</accession>
<evidence type="ECO:0000256" key="11">
    <source>
        <dbReference type="ARBA" id="ARBA00040810"/>
    </source>
</evidence>
<dbReference type="KEGG" id="smam:Mal15_61400"/>
<dbReference type="UniPathway" id="UPA00834">
    <property type="reaction ID" value="UER00712"/>
</dbReference>
<evidence type="ECO:0000256" key="9">
    <source>
        <dbReference type="ARBA" id="ARBA00023136"/>
    </source>
</evidence>
<comment type="function">
    <text evidence="14">Converts heme B (protoheme IX) to heme O by substitution of the vinyl group on carbon 2 of heme B porphyrin ring with a hydroxyethyl farnesyl side group.</text>
</comment>
<proteinExistence type="inferred from homology"/>
<keyword evidence="16" id="KW-1185">Reference proteome</keyword>
<keyword evidence="4 14" id="KW-1003">Cell membrane</keyword>
<dbReference type="EC" id="2.5.1.141" evidence="3 14"/>
<sequence>MSSNVLVTDSRYETDRHGVGVESGLGVAVLEMPAHRRDVPQRREAMAQAPPASSGRLDKAEVSLRVLVSDLIQLTKPRIVVMILVTTVATAMIAAGGLVSLGQLALLLLGTGMVAGSAGGANQIWERVIDRNMPRTAVRPLPAARMSTAVATAFTASMGTLGLAILWMGFSIVPAAVGLATWLLYVFLYTPMKTRTSWNTTVGAIAGALPMLIGYTALGGSLADGTGWLLFGVLAAWQYPHFMAIAWLYRRQYEQAGFCMSTTVEPTGISAAVQSIVGSLSVIGCGVALCWLAPGMVPAVIGSFAVLLATVPMLKASLRFARDRNDVTARRLLRSSLLVLPAVLAVVTIRVFW</sequence>
<reference evidence="15 16" key="1">
    <citation type="submission" date="2019-02" db="EMBL/GenBank/DDBJ databases">
        <title>Planctomycetal bacteria perform biofilm scaping via a novel small molecule.</title>
        <authorList>
            <person name="Jeske O."/>
            <person name="Boedeker C."/>
            <person name="Wiegand S."/>
            <person name="Breitling P."/>
            <person name="Kallscheuer N."/>
            <person name="Jogler M."/>
            <person name="Rohde M."/>
            <person name="Petersen J."/>
            <person name="Medema M.H."/>
            <person name="Surup F."/>
            <person name="Jogler C."/>
        </authorList>
    </citation>
    <scope>NUCLEOTIDE SEQUENCE [LARGE SCALE GENOMIC DNA]</scope>
    <source>
        <strain evidence="15 16">Mal15</strain>
    </source>
</reference>
<evidence type="ECO:0000256" key="13">
    <source>
        <dbReference type="ARBA" id="ARBA00047690"/>
    </source>
</evidence>